<keyword evidence="3" id="KW-0479">Metal-binding</keyword>
<dbReference type="InterPro" id="IPR001030">
    <property type="entry name" value="Acoase/IPM_deHydtase_lsu_aba"/>
</dbReference>
<evidence type="ECO:0000256" key="6">
    <source>
        <dbReference type="ARBA" id="ARBA00023239"/>
    </source>
</evidence>
<keyword evidence="5" id="KW-0411">Iron-sulfur</keyword>
<comment type="cofactor">
    <cofactor evidence="1">
        <name>[4Fe-4S] cluster</name>
        <dbReference type="ChEBI" id="CHEBI:49883"/>
    </cofactor>
</comment>
<dbReference type="InterPro" id="IPR036008">
    <property type="entry name" value="Aconitase_4Fe-4S_dom"/>
</dbReference>
<evidence type="ECO:0000256" key="2">
    <source>
        <dbReference type="ARBA" id="ARBA00007185"/>
    </source>
</evidence>
<accession>A0A4V2SAR6</accession>
<sequence>FIVDEKTINYIKEHSKKEYTIYEADEDAQYDSVYEIDLNTVRPTVAFPHLPDNTRTIDQVGEVKIDQVVIGSCTNGRIEDLRVAAEILKGRKVAKGVRTIIFPATQKIYLQAIKEGLVEIFINAGAAFSTPTCGPCLGGHMGILAKGERAIATTNRNFVGRMGHPESEVYLSSPAVAAASAVTGEITNPEEL</sequence>
<reference evidence="8 9" key="1">
    <citation type="submission" date="2019-03" db="EMBL/GenBank/DDBJ databases">
        <title>Genomic Encyclopedia of Type Strains, Phase IV (KMG-IV): sequencing the most valuable type-strain genomes for metagenomic binning, comparative biology and taxonomic classification.</title>
        <authorList>
            <person name="Goeker M."/>
        </authorList>
    </citation>
    <scope>NUCLEOTIDE SEQUENCE [LARGE SCALE GENOMIC DNA]</scope>
    <source>
        <strain evidence="8 9">DSM 102940</strain>
    </source>
</reference>
<evidence type="ECO:0000313" key="9">
    <source>
        <dbReference type="Proteomes" id="UP000294919"/>
    </source>
</evidence>
<keyword evidence="4" id="KW-0408">Iron</keyword>
<evidence type="ECO:0000256" key="4">
    <source>
        <dbReference type="ARBA" id="ARBA00023004"/>
    </source>
</evidence>
<dbReference type="Pfam" id="PF00330">
    <property type="entry name" value="Aconitase"/>
    <property type="match status" value="1"/>
</dbReference>
<organism evidence="8 9">
    <name type="scientific">Marinisporobacter balticus</name>
    <dbReference type="NCBI Taxonomy" id="2018667"/>
    <lineage>
        <taxon>Bacteria</taxon>
        <taxon>Bacillati</taxon>
        <taxon>Bacillota</taxon>
        <taxon>Clostridia</taxon>
        <taxon>Peptostreptococcales</taxon>
        <taxon>Thermotaleaceae</taxon>
        <taxon>Marinisporobacter</taxon>
    </lineage>
</organism>
<protein>
    <submittedName>
        <fullName evidence="8">Aconitase family protein (Aconitate hydratase)</fullName>
    </submittedName>
</protein>
<dbReference type="Proteomes" id="UP000294919">
    <property type="component" value="Unassembled WGS sequence"/>
</dbReference>
<dbReference type="InterPro" id="IPR015931">
    <property type="entry name" value="Acnase/IPM_dHydase_lsu_aba_1/3"/>
</dbReference>
<dbReference type="InterPro" id="IPR050067">
    <property type="entry name" value="IPM_dehydratase_rel_enz"/>
</dbReference>
<keyword evidence="6" id="KW-0456">Lyase</keyword>
<evidence type="ECO:0000256" key="3">
    <source>
        <dbReference type="ARBA" id="ARBA00022723"/>
    </source>
</evidence>
<feature type="non-terminal residue" evidence="8">
    <location>
        <position position="1"/>
    </location>
</feature>
<evidence type="ECO:0000313" key="8">
    <source>
        <dbReference type="EMBL" id="TCO72710.1"/>
    </source>
</evidence>
<dbReference type="PROSITE" id="PS00450">
    <property type="entry name" value="ACONITASE_1"/>
    <property type="match status" value="1"/>
</dbReference>
<dbReference type="PANTHER" id="PTHR43822">
    <property type="entry name" value="HOMOACONITASE, MITOCHONDRIAL-RELATED"/>
    <property type="match status" value="1"/>
</dbReference>
<gene>
    <name evidence="8" type="ORF">EV214_11775</name>
</gene>
<name>A0A4V2SAR6_9FIRM</name>
<evidence type="ECO:0000259" key="7">
    <source>
        <dbReference type="Pfam" id="PF00330"/>
    </source>
</evidence>
<dbReference type="Gene3D" id="3.30.499.10">
    <property type="entry name" value="Aconitase, domain 3"/>
    <property type="match status" value="2"/>
</dbReference>
<dbReference type="AlphaFoldDB" id="A0A4V2SAR6"/>
<dbReference type="EMBL" id="SLWV01000017">
    <property type="protein sequence ID" value="TCO72710.1"/>
    <property type="molecule type" value="Genomic_DNA"/>
</dbReference>
<dbReference type="GO" id="GO:0046872">
    <property type="term" value="F:metal ion binding"/>
    <property type="evidence" value="ECO:0007669"/>
    <property type="project" value="UniProtKB-KW"/>
</dbReference>
<dbReference type="GO" id="GO:0051536">
    <property type="term" value="F:iron-sulfur cluster binding"/>
    <property type="evidence" value="ECO:0007669"/>
    <property type="project" value="UniProtKB-KW"/>
</dbReference>
<evidence type="ECO:0000256" key="1">
    <source>
        <dbReference type="ARBA" id="ARBA00001966"/>
    </source>
</evidence>
<evidence type="ECO:0000256" key="5">
    <source>
        <dbReference type="ARBA" id="ARBA00023014"/>
    </source>
</evidence>
<comment type="caution">
    <text evidence="8">The sequence shown here is derived from an EMBL/GenBank/DDBJ whole genome shotgun (WGS) entry which is preliminary data.</text>
</comment>
<dbReference type="GO" id="GO:0016829">
    <property type="term" value="F:lyase activity"/>
    <property type="evidence" value="ECO:0007669"/>
    <property type="project" value="UniProtKB-KW"/>
</dbReference>
<dbReference type="GO" id="GO:0019752">
    <property type="term" value="P:carboxylic acid metabolic process"/>
    <property type="evidence" value="ECO:0007669"/>
    <property type="project" value="UniProtKB-ARBA"/>
</dbReference>
<dbReference type="SUPFAM" id="SSF53732">
    <property type="entry name" value="Aconitase iron-sulfur domain"/>
    <property type="match status" value="1"/>
</dbReference>
<keyword evidence="9" id="KW-1185">Reference proteome</keyword>
<comment type="similarity">
    <text evidence="2">Belongs to the aconitase/IPM isomerase family.</text>
</comment>
<dbReference type="InterPro" id="IPR018136">
    <property type="entry name" value="Aconitase_4Fe-4S_BS"/>
</dbReference>
<dbReference type="RefSeq" id="WP_243116645.1">
    <property type="nucleotide sequence ID" value="NZ_SLWV01000017.1"/>
</dbReference>
<feature type="domain" description="Aconitase/3-isopropylmalate dehydratase large subunit alpha/beta/alpha" evidence="7">
    <location>
        <begin position="59"/>
        <end position="184"/>
    </location>
</feature>
<proteinExistence type="inferred from homology"/>
<dbReference type="PANTHER" id="PTHR43822:SF16">
    <property type="entry name" value="3-ISOPROPYLMALATE DEHYDRATASE LARGE SUBUNIT 2"/>
    <property type="match status" value="1"/>
</dbReference>